<accession>A0A075MLN5</accession>
<organism evidence="1 2">
    <name type="scientific">Candidatus Nitrososphaera evergladensis SR1</name>
    <dbReference type="NCBI Taxonomy" id="1459636"/>
    <lineage>
        <taxon>Archaea</taxon>
        <taxon>Nitrososphaerota</taxon>
        <taxon>Nitrososphaeria</taxon>
        <taxon>Nitrososphaerales</taxon>
        <taxon>Nitrososphaeraceae</taxon>
        <taxon>Nitrososphaera</taxon>
    </lineage>
</organism>
<sequence>MRIVLVATTVINNCLVCGLKIAESSSGITVGGDKWYHLKCVTVIKCDNCGTLIGYLANGKTEGRFRKTYCAKCSKKFGNK</sequence>
<name>A0A075MLN5_9ARCH</name>
<evidence type="ECO:0000313" key="1">
    <source>
        <dbReference type="EMBL" id="AIF82396.1"/>
    </source>
</evidence>
<evidence type="ECO:0000313" key="2">
    <source>
        <dbReference type="Proteomes" id="UP000028194"/>
    </source>
</evidence>
<keyword evidence="2" id="KW-1185">Reference proteome</keyword>
<reference evidence="1 2" key="1">
    <citation type="journal article" date="2014" name="PLoS ONE">
        <title>Genome Sequence of Candidatus Nitrososphaera evergladensis from Group I.1b Enriched from Everglades Soil Reveals Novel Genomic Features of the Ammonia-Oxidizing Archaea.</title>
        <authorList>
            <person name="Zhalnina K.V."/>
            <person name="Dias R."/>
            <person name="Leonard M.T."/>
            <person name="Dorr de Quadros P."/>
            <person name="Camargo F.A."/>
            <person name="Drew J.C."/>
            <person name="Farmerie W.G."/>
            <person name="Daroub S.H."/>
            <person name="Triplett E.W."/>
        </authorList>
    </citation>
    <scope>NUCLEOTIDE SEQUENCE [LARGE SCALE GENOMIC DNA]</scope>
    <source>
        <strain evidence="1 2">SR1</strain>
    </source>
</reference>
<dbReference type="HOGENOM" id="CLU_196475_0_0_2"/>
<dbReference type="EMBL" id="CP007174">
    <property type="protein sequence ID" value="AIF82396.1"/>
    <property type="molecule type" value="Genomic_DNA"/>
</dbReference>
<protein>
    <submittedName>
        <fullName evidence="1">Uncharacterized protein</fullName>
    </submittedName>
</protein>
<gene>
    <name evidence="1" type="ORF">NTE_00314</name>
</gene>
<dbReference type="KEGG" id="nev:NTE_00314"/>
<dbReference type="Proteomes" id="UP000028194">
    <property type="component" value="Chromosome"/>
</dbReference>
<proteinExistence type="predicted"/>
<dbReference type="AlphaFoldDB" id="A0A075MLN5"/>
<dbReference type="Gene3D" id="2.10.110.10">
    <property type="entry name" value="Cysteine Rich Protein"/>
    <property type="match status" value="1"/>
</dbReference>